<feature type="compositionally biased region" description="Polar residues" evidence="1">
    <location>
        <begin position="67"/>
        <end position="80"/>
    </location>
</feature>
<name>A0AAV7VQU5_PLEWA</name>
<evidence type="ECO:0000313" key="2">
    <source>
        <dbReference type="EMBL" id="KAJ1202410.1"/>
    </source>
</evidence>
<feature type="region of interest" description="Disordered" evidence="1">
    <location>
        <begin position="110"/>
        <end position="263"/>
    </location>
</feature>
<proteinExistence type="predicted"/>
<evidence type="ECO:0000313" key="3">
    <source>
        <dbReference type="Proteomes" id="UP001066276"/>
    </source>
</evidence>
<gene>
    <name evidence="2" type="ORF">NDU88_006210</name>
</gene>
<keyword evidence="3" id="KW-1185">Reference proteome</keyword>
<feature type="compositionally biased region" description="Basic residues" evidence="1">
    <location>
        <begin position="51"/>
        <end position="65"/>
    </location>
</feature>
<dbReference type="AlphaFoldDB" id="A0AAV7VQU5"/>
<feature type="region of interest" description="Disordered" evidence="1">
    <location>
        <begin position="25"/>
        <end position="93"/>
    </location>
</feature>
<sequence>MEQHGCHVIARLPAPPTWDPEAAAVGAALAAGQDRERRRIAGKPPASQRILSRRREVRQRQRRRFSNNGIRSLSGNQDNSRAAIGKVLSPPGNEQLQTQQMVQGEQLNLQNEGRIGSPSGYTVEENNYTNPLGSPKKRDNILGGKNPQLTDWGRESSDKFYSLTEESDLGSADCSFSETDESETSETGNKSPSGEHTVHKARQRKSVKSRSGLQEGSETTAPMSGRTLRWDYSGISLADTFTGGNKTPTKDKTDPEAAGRKYW</sequence>
<protein>
    <submittedName>
        <fullName evidence="2">Uncharacterized protein</fullName>
    </submittedName>
</protein>
<dbReference type="Proteomes" id="UP001066276">
    <property type="component" value="Chromosome 2_1"/>
</dbReference>
<feature type="compositionally biased region" description="Basic and acidic residues" evidence="1">
    <location>
        <begin position="248"/>
        <end position="263"/>
    </location>
</feature>
<comment type="caution">
    <text evidence="2">The sequence shown here is derived from an EMBL/GenBank/DDBJ whole genome shotgun (WGS) entry which is preliminary data.</text>
</comment>
<feature type="compositionally biased region" description="Polar residues" evidence="1">
    <location>
        <begin position="209"/>
        <end position="222"/>
    </location>
</feature>
<organism evidence="2 3">
    <name type="scientific">Pleurodeles waltl</name>
    <name type="common">Iberian ribbed newt</name>
    <dbReference type="NCBI Taxonomy" id="8319"/>
    <lineage>
        <taxon>Eukaryota</taxon>
        <taxon>Metazoa</taxon>
        <taxon>Chordata</taxon>
        <taxon>Craniata</taxon>
        <taxon>Vertebrata</taxon>
        <taxon>Euteleostomi</taxon>
        <taxon>Amphibia</taxon>
        <taxon>Batrachia</taxon>
        <taxon>Caudata</taxon>
        <taxon>Salamandroidea</taxon>
        <taxon>Salamandridae</taxon>
        <taxon>Pleurodelinae</taxon>
        <taxon>Pleurodeles</taxon>
    </lineage>
</organism>
<dbReference type="EMBL" id="JANPWB010000003">
    <property type="protein sequence ID" value="KAJ1202410.1"/>
    <property type="molecule type" value="Genomic_DNA"/>
</dbReference>
<feature type="compositionally biased region" description="Basic residues" evidence="1">
    <location>
        <begin position="199"/>
        <end position="208"/>
    </location>
</feature>
<evidence type="ECO:0000256" key="1">
    <source>
        <dbReference type="SAM" id="MobiDB-lite"/>
    </source>
</evidence>
<accession>A0AAV7VQU5</accession>
<reference evidence="2" key="1">
    <citation type="journal article" date="2022" name="bioRxiv">
        <title>Sequencing and chromosome-scale assembly of the giantPleurodeles waltlgenome.</title>
        <authorList>
            <person name="Brown T."/>
            <person name="Elewa A."/>
            <person name="Iarovenko S."/>
            <person name="Subramanian E."/>
            <person name="Araus A.J."/>
            <person name="Petzold A."/>
            <person name="Susuki M."/>
            <person name="Suzuki K.-i.T."/>
            <person name="Hayashi T."/>
            <person name="Toyoda A."/>
            <person name="Oliveira C."/>
            <person name="Osipova E."/>
            <person name="Leigh N.D."/>
            <person name="Simon A."/>
            <person name="Yun M.H."/>
        </authorList>
    </citation>
    <scope>NUCLEOTIDE SEQUENCE</scope>
    <source>
        <strain evidence="2">20211129_DDA</strain>
        <tissue evidence="2">Liver</tissue>
    </source>
</reference>